<dbReference type="OrthoDB" id="5805496at2759"/>
<name>A0A3P8CGB2_HELPZ</name>
<dbReference type="EMBL" id="UZAH01026959">
    <property type="protein sequence ID" value="VDO87188.1"/>
    <property type="molecule type" value="Genomic_DNA"/>
</dbReference>
<dbReference type="AlphaFoldDB" id="A0A3P8CGB2"/>
<sequence>MCVDEEVQEEISSTTHVRRQNSRRLSENIGERCTSNLDHSPLIEYTPLKRTFAFIARNARDNDTDKSTVDNLIVYPNNLLDYLVSYLSKNPGYYTSFLANIFSAENAKAIYFIMVETYSEFPDGTYKEFSSLAARTGGASFRLSDYDAVRKFLDVYFNEIIGGDLVSYKPYYHLNADGLYVETYSFSAQSDLEYAMLTVNPDGSSKVVSADVFSHDNDISIPLCSPQTIGRDLTFFSFQCASFSVETFQARVYFSSSDETTTSGSVFIFEKNSTSTTSIAFSPTVYGNAISGTPCVTMPNNTCSCDSEKYDGDFCQISLENCNSSPDAPYIANEVSSLILVAERLSTPLNLITSADTLKALLGIQIVVVYLVLLSRGGDFPVSSALVNELSNRRAELRVFSGKDTLNSTTLAALGNGIPFVIGNRREFEQDYFPNYVVPAASKATLLSSPTLNVIASDNMCNVALTIPAESFSSKLTMFIHTRNSDSSLVDVAVSQGGNVIMNSAKIGQITQKFIISSDVDTSVNIGGSDRCSYSIEMLNYYKIGYTFQSDNLAENGYQGPSDDTCSGNGQQVRGICVCNGGWDGPDCSLPKCVNGGSRLETVCGCPPRYTGVFCEEEMFRNIAFIVDSIGLDDTAFNSSITSMIEFVGLYDMQELRILLIDNADALSLNQNFVTYTTESFSASLNAIFPNRNRANEPKLDE</sequence>
<dbReference type="InterPro" id="IPR000742">
    <property type="entry name" value="EGF"/>
</dbReference>
<dbReference type="WBParaSite" id="HPBE_0001102801-mRNA-1">
    <property type="protein sequence ID" value="HPBE_0001102801-mRNA-1"/>
    <property type="gene ID" value="HPBE_0001102801"/>
</dbReference>
<dbReference type="Pfam" id="PF23106">
    <property type="entry name" value="EGF_Teneurin"/>
    <property type="match status" value="1"/>
</dbReference>
<gene>
    <name evidence="2" type="ORF">HPBE_LOCUS11029</name>
</gene>
<proteinExistence type="predicted"/>
<dbReference type="Gene3D" id="2.10.25.10">
    <property type="entry name" value="Laminin"/>
    <property type="match status" value="1"/>
</dbReference>
<evidence type="ECO:0000259" key="1">
    <source>
        <dbReference type="PROSITE" id="PS00022"/>
    </source>
</evidence>
<evidence type="ECO:0000313" key="4">
    <source>
        <dbReference type="WBParaSite" id="HPBE_0001102801-mRNA-1"/>
    </source>
</evidence>
<keyword evidence="3" id="KW-1185">Reference proteome</keyword>
<dbReference type="PROSITE" id="PS00022">
    <property type="entry name" value="EGF_1"/>
    <property type="match status" value="1"/>
</dbReference>
<reference evidence="4" key="2">
    <citation type="submission" date="2019-09" db="UniProtKB">
        <authorList>
            <consortium name="WormBaseParasite"/>
        </authorList>
    </citation>
    <scope>IDENTIFICATION</scope>
</reference>
<evidence type="ECO:0000313" key="2">
    <source>
        <dbReference type="EMBL" id="VDO87188.1"/>
    </source>
</evidence>
<feature type="domain" description="EGF-like" evidence="1">
    <location>
        <begin position="604"/>
        <end position="615"/>
    </location>
</feature>
<organism evidence="2">
    <name type="scientific">Heligmosomoides polygyrus</name>
    <name type="common">Parasitic roundworm</name>
    <dbReference type="NCBI Taxonomy" id="6339"/>
    <lineage>
        <taxon>Eukaryota</taxon>
        <taxon>Metazoa</taxon>
        <taxon>Ecdysozoa</taxon>
        <taxon>Nematoda</taxon>
        <taxon>Chromadorea</taxon>
        <taxon>Rhabditida</taxon>
        <taxon>Rhabditina</taxon>
        <taxon>Rhabditomorpha</taxon>
        <taxon>Strongyloidea</taxon>
        <taxon>Heligmosomidae</taxon>
        <taxon>Heligmosomoides</taxon>
    </lineage>
</organism>
<dbReference type="InterPro" id="IPR053295">
    <property type="entry name" value="Innate_immunity_reg"/>
</dbReference>
<dbReference type="Proteomes" id="UP000050761">
    <property type="component" value="Unassembled WGS sequence"/>
</dbReference>
<dbReference type="PANTHER" id="PTHR47324:SF3">
    <property type="entry name" value="EGF-LIKE DOMAIN-CONTAINING PROTEIN"/>
    <property type="match status" value="1"/>
</dbReference>
<reference evidence="2 3" key="1">
    <citation type="submission" date="2018-11" db="EMBL/GenBank/DDBJ databases">
        <authorList>
            <consortium name="Pathogen Informatics"/>
        </authorList>
    </citation>
    <scope>NUCLEOTIDE SEQUENCE [LARGE SCALE GENOMIC DNA]</scope>
</reference>
<dbReference type="PANTHER" id="PTHR47324">
    <property type="entry name" value="PROTEIN IRG-7-RELATED"/>
    <property type="match status" value="1"/>
</dbReference>
<accession>A0A3P8CGB2</accession>
<protein>
    <submittedName>
        <fullName evidence="4">EGF-like domain-containing protein</fullName>
    </submittedName>
</protein>
<evidence type="ECO:0000313" key="3">
    <source>
        <dbReference type="Proteomes" id="UP000050761"/>
    </source>
</evidence>